<dbReference type="Proteomes" id="UP000019091">
    <property type="component" value="Chromosome"/>
</dbReference>
<feature type="domain" description="Surface lipoprotein assembly modifier C-terminal" evidence="2">
    <location>
        <begin position="125"/>
        <end position="415"/>
    </location>
</feature>
<sequence length="415" mass="49363">MMKKALLSIFLIPSLLLAQETESSYRVAELKQDPATTERLLIFALQTEQWFSVKRLLAIYSTFSQTDQRLVSYANIRLAQRSFFNYRNREARKAFQAVQNQANLANEEREIVEQYLSVIDKRESWQFSGRMNYVYDKNVNKTSSDHHIEDTGFIKGEGMLPQKAHGFAYSAEVEKNWNLNGSHNLHFANEISGKSYWDNHDYDELNNRTYLGYAFQNAQYRWAIRPFYERQWFSNHRYHWANGVRMEYRQIFAKNWQISTAWEFSQPRYFKQQERNGTIKLASATLVYAFSEKGYLYLSTDFIREQTREKQYSNDLKSLRAGWKQTWGDDISTQLNGSISLRQYKDFASLGGILPLNAIRRDKIYIANLTLWKNNWHWYGFTPKVQWRWKRQSSNIPSMFSYSDSYVQMLIEKAF</sequence>
<evidence type="ECO:0000313" key="3">
    <source>
        <dbReference type="EMBL" id="AHG80966.1"/>
    </source>
</evidence>
<dbReference type="Pfam" id="PF04575">
    <property type="entry name" value="SlipAM"/>
    <property type="match status" value="1"/>
</dbReference>
<name>A0A4V7I7G6_BIBTR</name>
<feature type="signal peptide" evidence="1">
    <location>
        <begin position="1"/>
        <end position="18"/>
    </location>
</feature>
<proteinExistence type="predicted"/>
<evidence type="ECO:0000259" key="2">
    <source>
        <dbReference type="Pfam" id="PF04575"/>
    </source>
</evidence>
<dbReference type="RefSeq" id="WP_015433422.1">
    <property type="nucleotide sequence ID" value="NZ_CP006954.1"/>
</dbReference>
<feature type="chain" id="PRO_5020801925" description="Surface lipoprotein assembly modifier C-terminal domain-containing protein" evidence="1">
    <location>
        <begin position="19"/>
        <end position="415"/>
    </location>
</feature>
<dbReference type="EMBL" id="CP006954">
    <property type="protein sequence ID" value="AHG80966.1"/>
    <property type="molecule type" value="Genomic_DNA"/>
</dbReference>
<gene>
    <name evidence="3" type="ORF">F542_2480</name>
</gene>
<evidence type="ECO:0000313" key="4">
    <source>
        <dbReference type="Proteomes" id="UP000019091"/>
    </source>
</evidence>
<protein>
    <recommendedName>
        <fullName evidence="2">Surface lipoprotein assembly modifier C-terminal domain-containing protein</fullName>
    </recommendedName>
</protein>
<keyword evidence="1" id="KW-0732">Signal</keyword>
<organism evidence="3 4">
    <name type="scientific">Bibersteinia trehalosi USDA-ARS-USMARC-188</name>
    <dbReference type="NCBI Taxonomy" id="1263829"/>
    <lineage>
        <taxon>Bacteria</taxon>
        <taxon>Pseudomonadati</taxon>
        <taxon>Pseudomonadota</taxon>
        <taxon>Gammaproteobacteria</taxon>
        <taxon>Pasteurellales</taxon>
        <taxon>Pasteurellaceae</taxon>
        <taxon>Bibersteinia</taxon>
    </lineage>
</organism>
<dbReference type="KEGG" id="btre:F542_2480"/>
<accession>A0A4V7I7G6</accession>
<evidence type="ECO:0000256" key="1">
    <source>
        <dbReference type="SAM" id="SignalP"/>
    </source>
</evidence>
<dbReference type="GO" id="GO:0009279">
    <property type="term" value="C:cell outer membrane"/>
    <property type="evidence" value="ECO:0007669"/>
    <property type="project" value="UniProtKB-SubCell"/>
</dbReference>
<dbReference type="InterPro" id="IPR007655">
    <property type="entry name" value="Slam_C"/>
</dbReference>
<dbReference type="AlphaFoldDB" id="A0A4V7I7G6"/>
<reference evidence="3 4" key="1">
    <citation type="journal article" date="2014" name="Genome Announc.">
        <title>Complete Closed Genome Sequences of Three Bibersteinia trehalosi Nasopharyngeal Isolates from Cattle with Shipping Fever.</title>
        <authorList>
            <person name="Harhay G.P."/>
            <person name="McVey D.S."/>
            <person name="Koren S."/>
            <person name="Phillippy A.M."/>
            <person name="Bono J."/>
            <person name="Harhay D.M."/>
            <person name="Clawson M.L."/>
            <person name="Heaton M.P."/>
            <person name="Chitko-McKown C.G."/>
            <person name="Korlach J."/>
            <person name="Smith T.P."/>
        </authorList>
    </citation>
    <scope>NUCLEOTIDE SEQUENCE [LARGE SCALE GENOMIC DNA]</scope>
    <source>
        <strain evidence="3 4">USDA-ARS-USMARC-188</strain>
    </source>
</reference>